<dbReference type="PANTHER" id="PTHR47739:SF1">
    <property type="entry name" value="TRNA1(VAL) (ADENINE(37)-N6)-METHYLTRANSFERASE"/>
    <property type="match status" value="1"/>
</dbReference>
<keyword evidence="6" id="KW-0808">Transferase</keyword>
<sequence length="247" mass="25407">MTGADEPDSLFGGRLRLFQPARGAHRAGTDAVLLAHLFEPPAGATLCDVGAGTGVVGLAYARRVGARVTLVEREPGLAGLARCNVALNALPAAAVVEADVLAPAAARLAAGLVPEAADFVVTNPPFLGADHRPSPNALRAAAHSLPEGGLAAWIRTCTWLLRPGGHFGLIHRADALPDCLAVLAGRFGDVAVRPVHARPGRPAIRILIRAVKGSRAGTSLLPPLILQNDDASPTPESASMHCGSSWD</sequence>
<dbReference type="Pfam" id="PF05175">
    <property type="entry name" value="MTS"/>
    <property type="match status" value="1"/>
</dbReference>
<dbReference type="InterPro" id="IPR050210">
    <property type="entry name" value="tRNA_Adenine-N(6)_MTase"/>
</dbReference>
<dbReference type="EMBL" id="BPQI01000065">
    <property type="protein sequence ID" value="GJD56551.1"/>
    <property type="molecule type" value="Genomic_DNA"/>
</dbReference>
<proteinExistence type="predicted"/>
<evidence type="ECO:0000313" key="7">
    <source>
        <dbReference type="Proteomes" id="UP000401717"/>
    </source>
</evidence>
<keyword evidence="8" id="KW-1185">Reference proteome</keyword>
<evidence type="ECO:0000313" key="6">
    <source>
        <dbReference type="EMBL" id="VUF10980.1"/>
    </source>
</evidence>
<evidence type="ECO:0000313" key="5">
    <source>
        <dbReference type="EMBL" id="GJD56551.1"/>
    </source>
</evidence>
<dbReference type="RefSeq" id="WP_238179019.1">
    <property type="nucleotide sequence ID" value="NZ_BPQI01000065.1"/>
</dbReference>
<evidence type="ECO:0000256" key="2">
    <source>
        <dbReference type="ARBA" id="ARBA00022691"/>
    </source>
</evidence>
<dbReference type="GO" id="GO:0008170">
    <property type="term" value="F:N-methyltransferase activity"/>
    <property type="evidence" value="ECO:0007669"/>
    <property type="project" value="UniProtKB-ARBA"/>
</dbReference>
<keyword evidence="2" id="KW-0949">S-adenosyl-L-methionine</keyword>
<dbReference type="PANTHER" id="PTHR47739">
    <property type="entry name" value="TRNA1(VAL) (ADENINE(37)-N6)-METHYLTRANSFERASE"/>
    <property type="match status" value="1"/>
</dbReference>
<dbReference type="Proteomes" id="UP000401717">
    <property type="component" value="Unassembled WGS sequence"/>
</dbReference>
<name>A0A564FTG2_9HYPH</name>
<dbReference type="EC" id="2.1.1.223" evidence="6"/>
<dbReference type="InterPro" id="IPR002052">
    <property type="entry name" value="DNA_methylase_N6_adenine_CS"/>
</dbReference>
<dbReference type="GO" id="GO:0008757">
    <property type="term" value="F:S-adenosylmethionine-dependent methyltransferase activity"/>
    <property type="evidence" value="ECO:0007669"/>
    <property type="project" value="UniProtKB-ARBA"/>
</dbReference>
<dbReference type="InterPro" id="IPR029063">
    <property type="entry name" value="SAM-dependent_MTases_sf"/>
</dbReference>
<evidence type="ECO:0000256" key="3">
    <source>
        <dbReference type="SAM" id="MobiDB-lite"/>
    </source>
</evidence>
<evidence type="ECO:0000256" key="1">
    <source>
        <dbReference type="ARBA" id="ARBA00022603"/>
    </source>
</evidence>
<dbReference type="InterPro" id="IPR007848">
    <property type="entry name" value="Small_mtfrase_dom"/>
</dbReference>
<dbReference type="CDD" id="cd02440">
    <property type="entry name" value="AdoMet_MTases"/>
    <property type="match status" value="1"/>
</dbReference>
<dbReference type="Gene3D" id="3.40.50.150">
    <property type="entry name" value="Vaccinia Virus protein VP39"/>
    <property type="match status" value="1"/>
</dbReference>
<dbReference type="Proteomes" id="UP001055303">
    <property type="component" value="Unassembled WGS sequence"/>
</dbReference>
<dbReference type="AlphaFoldDB" id="A0A564FTG2"/>
<organism evidence="6 7">
    <name type="scientific">Methylobacterium dankookense</name>
    <dbReference type="NCBI Taxonomy" id="560405"/>
    <lineage>
        <taxon>Bacteria</taxon>
        <taxon>Pseudomonadati</taxon>
        <taxon>Pseudomonadota</taxon>
        <taxon>Alphaproteobacteria</taxon>
        <taxon>Hyphomicrobiales</taxon>
        <taxon>Methylobacteriaceae</taxon>
        <taxon>Methylobacterium</taxon>
    </lineage>
</organism>
<evidence type="ECO:0000313" key="8">
    <source>
        <dbReference type="Proteomes" id="UP001055303"/>
    </source>
</evidence>
<dbReference type="GO" id="GO:0003676">
    <property type="term" value="F:nucleic acid binding"/>
    <property type="evidence" value="ECO:0007669"/>
    <property type="project" value="InterPro"/>
</dbReference>
<reference evidence="5" key="2">
    <citation type="journal article" date="2021" name="Front. Microbiol.">
        <title>Comprehensive Comparative Genomics and Phenotyping of Methylobacterium Species.</title>
        <authorList>
            <person name="Alessa O."/>
            <person name="Ogura Y."/>
            <person name="Fujitani Y."/>
            <person name="Takami H."/>
            <person name="Hayashi T."/>
            <person name="Sahin N."/>
            <person name="Tani A."/>
        </authorList>
    </citation>
    <scope>NUCLEOTIDE SEQUENCE</scope>
    <source>
        <strain evidence="5">DSM 22415</strain>
    </source>
</reference>
<accession>A0A564FTG2</accession>
<feature type="region of interest" description="Disordered" evidence="3">
    <location>
        <begin position="227"/>
        <end position="247"/>
    </location>
</feature>
<reference evidence="6 7" key="1">
    <citation type="submission" date="2019-06" db="EMBL/GenBank/DDBJ databases">
        <authorList>
            <person name="Rodrigo-Torres L."/>
            <person name="Arahal R. D."/>
            <person name="Lucena T."/>
        </authorList>
    </citation>
    <scope>NUCLEOTIDE SEQUENCE [LARGE SCALE GENOMIC DNA]</scope>
    <source>
        <strain evidence="6 7">SW08-7</strain>
    </source>
</reference>
<evidence type="ECO:0000259" key="4">
    <source>
        <dbReference type="Pfam" id="PF05175"/>
    </source>
</evidence>
<dbReference type="PROSITE" id="PS00092">
    <property type="entry name" value="N6_MTASE"/>
    <property type="match status" value="1"/>
</dbReference>
<feature type="domain" description="Methyltransferase small" evidence="4">
    <location>
        <begin position="31"/>
        <end position="149"/>
    </location>
</feature>
<dbReference type="EMBL" id="CABFVH010000002">
    <property type="protein sequence ID" value="VUF10980.1"/>
    <property type="molecule type" value="Genomic_DNA"/>
</dbReference>
<reference evidence="5" key="3">
    <citation type="submission" date="2021-08" db="EMBL/GenBank/DDBJ databases">
        <authorList>
            <person name="Tani A."/>
            <person name="Ola A."/>
            <person name="Ogura Y."/>
            <person name="Katsura K."/>
            <person name="Hayashi T."/>
        </authorList>
    </citation>
    <scope>NUCLEOTIDE SEQUENCE</scope>
    <source>
        <strain evidence="5">DSM 22415</strain>
    </source>
</reference>
<gene>
    <name evidence="6" type="primary">yfiC</name>
    <name evidence="5" type="ORF">IFDJLNFL_2448</name>
    <name evidence="6" type="ORF">MTDSW087_00652</name>
</gene>
<dbReference type="SUPFAM" id="SSF53335">
    <property type="entry name" value="S-adenosyl-L-methionine-dependent methyltransferases"/>
    <property type="match status" value="1"/>
</dbReference>
<dbReference type="GO" id="GO:0032259">
    <property type="term" value="P:methylation"/>
    <property type="evidence" value="ECO:0007669"/>
    <property type="project" value="UniProtKB-KW"/>
</dbReference>
<protein>
    <submittedName>
        <fullName evidence="6">tRNA1(Val) (Adenine(37)-N6)-methyltransferase</fullName>
        <ecNumber evidence="6">2.1.1.223</ecNumber>
    </submittedName>
</protein>
<keyword evidence="1 6" id="KW-0489">Methyltransferase</keyword>